<evidence type="ECO:0000256" key="10">
    <source>
        <dbReference type="ARBA" id="ARBA00022958"/>
    </source>
</evidence>
<sequence>MNKVCFFGSMNMDIVVAVDSMPKVGETILCSNVKKIPGGKGANQAIAAKRSGAEVYMIAKIGRDENGDALLKGLEGDNINTKYVLKDDNESTGMAIITVNKEGNNSIIVVPGSNMNISKAEIIQAQDAIKNSDVLATQLETPMDAACEAFKIAKKYNKMTVLNPSPAKDLSDELIENTDIIVPNETEAYKLTGVEVKDIDSAKEASKFFLDKGVKAVITTLGENGAVIVTKENAELIPAYKVKAVDTTAAGDSFLGAVVSKISSEKISFENLKEAVKFGSKVSSIAVQRKGAQPSIPYLKEVNEIYKYV</sequence>
<dbReference type="InterPro" id="IPR011611">
    <property type="entry name" value="PfkB_dom"/>
</dbReference>
<dbReference type="NCBIfam" id="TIGR02152">
    <property type="entry name" value="D_ribokin_bact"/>
    <property type="match status" value="1"/>
</dbReference>
<dbReference type="HAMAP" id="MF_01987">
    <property type="entry name" value="Ribokinase"/>
    <property type="match status" value="1"/>
</dbReference>
<dbReference type="CDD" id="cd01174">
    <property type="entry name" value="ribokinase"/>
    <property type="match status" value="1"/>
</dbReference>
<evidence type="ECO:0000256" key="8">
    <source>
        <dbReference type="ARBA" id="ARBA00022840"/>
    </source>
</evidence>
<dbReference type="PRINTS" id="PR00990">
    <property type="entry name" value="RIBOKINASE"/>
</dbReference>
<dbReference type="EMBL" id="JBJIAA010000005">
    <property type="protein sequence ID" value="MFL0250292.1"/>
    <property type="molecule type" value="Genomic_DNA"/>
</dbReference>
<feature type="active site" description="Proton acceptor" evidence="12">
    <location>
        <position position="252"/>
    </location>
</feature>
<keyword evidence="5 12" id="KW-0479">Metal-binding</keyword>
<dbReference type="PANTHER" id="PTHR10584:SF166">
    <property type="entry name" value="RIBOKINASE"/>
    <property type="match status" value="1"/>
</dbReference>
<dbReference type="RefSeq" id="WP_406786954.1">
    <property type="nucleotide sequence ID" value="NZ_JBJIAA010000005.1"/>
</dbReference>
<feature type="binding site" evidence="12">
    <location>
        <begin position="220"/>
        <end position="225"/>
    </location>
    <ligand>
        <name>ATP</name>
        <dbReference type="ChEBI" id="CHEBI:30616"/>
    </ligand>
</feature>
<dbReference type="PROSITE" id="PS00584">
    <property type="entry name" value="PFKB_KINASES_2"/>
    <property type="match status" value="1"/>
</dbReference>
<comment type="activity regulation">
    <text evidence="12">Activated by a monovalent cation that binds near, but not in, the active site. The most likely occupant of the site in vivo is potassium. Ion binding induces a conformational change that may alter substrate affinity.</text>
</comment>
<dbReference type="InterPro" id="IPR029056">
    <property type="entry name" value="Ribokinase-like"/>
</dbReference>
<evidence type="ECO:0000256" key="3">
    <source>
        <dbReference type="ARBA" id="ARBA00016943"/>
    </source>
</evidence>
<dbReference type="Pfam" id="PF00294">
    <property type="entry name" value="PfkB"/>
    <property type="match status" value="1"/>
</dbReference>
<evidence type="ECO:0000256" key="12">
    <source>
        <dbReference type="HAMAP-Rule" id="MF_01987"/>
    </source>
</evidence>
<evidence type="ECO:0000256" key="2">
    <source>
        <dbReference type="ARBA" id="ARBA00012035"/>
    </source>
</evidence>
<dbReference type="EC" id="2.7.1.15" evidence="2 12"/>
<evidence type="ECO:0000256" key="7">
    <source>
        <dbReference type="ARBA" id="ARBA00022777"/>
    </source>
</evidence>
<dbReference type="GO" id="GO:0004747">
    <property type="term" value="F:ribokinase activity"/>
    <property type="evidence" value="ECO:0007669"/>
    <property type="project" value="UniProtKB-EC"/>
</dbReference>
<accession>A0ABW8TDL1</accession>
<dbReference type="PANTHER" id="PTHR10584">
    <property type="entry name" value="SUGAR KINASE"/>
    <property type="match status" value="1"/>
</dbReference>
<comment type="similarity">
    <text evidence="12">Belongs to the carbohydrate kinase PfkB family. Ribokinase subfamily.</text>
</comment>
<comment type="pathway">
    <text evidence="12">Carbohydrate metabolism; D-ribose degradation; D-ribose 5-phosphate from beta-D-ribopyranose: step 2/2.</text>
</comment>
<comment type="catalytic activity">
    <reaction evidence="12">
        <text>D-ribose + ATP = D-ribose 5-phosphate + ADP + H(+)</text>
        <dbReference type="Rhea" id="RHEA:13697"/>
        <dbReference type="ChEBI" id="CHEBI:15378"/>
        <dbReference type="ChEBI" id="CHEBI:30616"/>
        <dbReference type="ChEBI" id="CHEBI:47013"/>
        <dbReference type="ChEBI" id="CHEBI:78346"/>
        <dbReference type="ChEBI" id="CHEBI:456216"/>
        <dbReference type="EC" id="2.7.1.15"/>
    </reaction>
</comment>
<evidence type="ECO:0000256" key="1">
    <source>
        <dbReference type="ARBA" id="ARBA00005380"/>
    </source>
</evidence>
<feature type="binding site" evidence="12">
    <location>
        <position position="289"/>
    </location>
    <ligand>
        <name>K(+)</name>
        <dbReference type="ChEBI" id="CHEBI:29103"/>
    </ligand>
</feature>
<evidence type="ECO:0000256" key="4">
    <source>
        <dbReference type="ARBA" id="ARBA00022679"/>
    </source>
</evidence>
<feature type="binding site" evidence="12">
    <location>
        <position position="184"/>
    </location>
    <ligand>
        <name>ATP</name>
        <dbReference type="ChEBI" id="CHEBI:30616"/>
    </ligand>
</feature>
<evidence type="ECO:0000313" key="15">
    <source>
        <dbReference type="Proteomes" id="UP001623592"/>
    </source>
</evidence>
<dbReference type="InterPro" id="IPR011877">
    <property type="entry name" value="Ribokinase"/>
</dbReference>
<keyword evidence="15" id="KW-1185">Reference proteome</keyword>
<evidence type="ECO:0000313" key="14">
    <source>
        <dbReference type="EMBL" id="MFL0250292.1"/>
    </source>
</evidence>
<feature type="binding site" evidence="12">
    <location>
        <begin position="11"/>
        <end position="13"/>
    </location>
    <ligand>
        <name>substrate</name>
    </ligand>
</feature>
<comment type="subunit">
    <text evidence="12">Homodimer.</text>
</comment>
<evidence type="ECO:0000256" key="6">
    <source>
        <dbReference type="ARBA" id="ARBA00022741"/>
    </source>
</evidence>
<evidence type="ECO:0000256" key="9">
    <source>
        <dbReference type="ARBA" id="ARBA00022842"/>
    </source>
</evidence>
<feature type="binding site" evidence="12">
    <location>
        <position position="246"/>
    </location>
    <ligand>
        <name>K(+)</name>
        <dbReference type="ChEBI" id="CHEBI:29103"/>
    </ligand>
</feature>
<dbReference type="InterPro" id="IPR002173">
    <property type="entry name" value="Carboh/pur_kinase_PfkB_CS"/>
</dbReference>
<keyword evidence="8 12" id="KW-0067">ATP-binding</keyword>
<evidence type="ECO:0000256" key="11">
    <source>
        <dbReference type="ARBA" id="ARBA00023277"/>
    </source>
</evidence>
<dbReference type="Proteomes" id="UP001623592">
    <property type="component" value="Unassembled WGS sequence"/>
</dbReference>
<feature type="binding site" evidence="12">
    <location>
        <position position="286"/>
    </location>
    <ligand>
        <name>K(+)</name>
        <dbReference type="ChEBI" id="CHEBI:29103"/>
    </ligand>
</feature>
<keyword evidence="6 12" id="KW-0547">Nucleotide-binding</keyword>
<feature type="binding site" evidence="12">
    <location>
        <position position="252"/>
    </location>
    <ligand>
        <name>substrate</name>
    </ligand>
</feature>
<keyword evidence="9 12" id="KW-0460">Magnesium</keyword>
<comment type="subcellular location">
    <subcellularLocation>
        <location evidence="12">Cytoplasm</location>
    </subcellularLocation>
</comment>
<keyword evidence="4 12" id="KW-0808">Transferase</keyword>
<comment type="cofactor">
    <cofactor evidence="12">
        <name>Mg(2+)</name>
        <dbReference type="ChEBI" id="CHEBI:18420"/>
    </cofactor>
    <text evidence="12">Requires a divalent cation, most likely magnesium in vivo, as an electrophilic catalyst to aid phosphoryl group transfer. It is the chelate of the metal and the nucleotide that is the actual substrate.</text>
</comment>
<comment type="function">
    <text evidence="12">Catalyzes the phosphorylation of ribose at O-5 in a reaction requiring ATP and magnesium. The resulting D-ribose-5-phosphate can then be used either for sythesis of nucleotides, histidine, and tryptophan, or as a component of the pentose phosphate pathway.</text>
</comment>
<gene>
    <name evidence="12 14" type="primary">rbsK</name>
    <name evidence="14" type="ORF">ACJDT4_07630</name>
</gene>
<protein>
    <recommendedName>
        <fullName evidence="3 12">Ribokinase</fullName>
        <shortName evidence="12">RK</shortName>
        <ecNumber evidence="2 12">2.7.1.15</ecNumber>
    </recommendedName>
</protein>
<comment type="caution">
    <text evidence="14">The sequence shown here is derived from an EMBL/GenBank/DDBJ whole genome shotgun (WGS) entry which is preliminary data.</text>
</comment>
<dbReference type="SUPFAM" id="SSF53613">
    <property type="entry name" value="Ribokinase-like"/>
    <property type="match status" value="1"/>
</dbReference>
<proteinExistence type="inferred from homology"/>
<dbReference type="Gene3D" id="3.40.1190.20">
    <property type="match status" value="1"/>
</dbReference>
<evidence type="ECO:0000259" key="13">
    <source>
        <dbReference type="Pfam" id="PF00294"/>
    </source>
</evidence>
<keyword evidence="12" id="KW-0963">Cytoplasm</keyword>
<comment type="similarity">
    <text evidence="1">Belongs to the carbohydrate kinase pfkB family.</text>
</comment>
<dbReference type="InterPro" id="IPR002139">
    <property type="entry name" value="Ribo/fructo_kinase"/>
</dbReference>
<feature type="binding site" evidence="12">
    <location>
        <begin position="39"/>
        <end position="43"/>
    </location>
    <ligand>
        <name>substrate</name>
    </ligand>
</feature>
<reference evidence="14 15" key="1">
    <citation type="submission" date="2024-11" db="EMBL/GenBank/DDBJ databases">
        <authorList>
            <person name="Heng Y.C."/>
            <person name="Lim A.C.H."/>
            <person name="Lee J.K.Y."/>
            <person name="Kittelmann S."/>
        </authorList>
    </citation>
    <scope>NUCLEOTIDE SEQUENCE [LARGE SCALE GENOMIC DNA]</scope>
    <source>
        <strain evidence="14 15">WILCCON 0114</strain>
    </source>
</reference>
<evidence type="ECO:0000256" key="5">
    <source>
        <dbReference type="ARBA" id="ARBA00022723"/>
    </source>
</evidence>
<feature type="binding site" evidence="12">
    <location>
        <position position="291"/>
    </location>
    <ligand>
        <name>K(+)</name>
        <dbReference type="ChEBI" id="CHEBI:29103"/>
    </ligand>
</feature>
<keyword evidence="10 12" id="KW-0630">Potassium</keyword>
<keyword evidence="11 12" id="KW-0119">Carbohydrate metabolism</keyword>
<feature type="binding site" evidence="12">
    <location>
        <position position="248"/>
    </location>
    <ligand>
        <name>K(+)</name>
        <dbReference type="ChEBI" id="CHEBI:29103"/>
    </ligand>
</feature>
<feature type="domain" description="Carbohydrate kinase PfkB" evidence="13">
    <location>
        <begin position="1"/>
        <end position="297"/>
    </location>
</feature>
<feature type="binding site" evidence="12">
    <location>
        <position position="140"/>
    </location>
    <ligand>
        <name>substrate</name>
    </ligand>
</feature>
<feature type="binding site" evidence="12">
    <location>
        <position position="295"/>
    </location>
    <ligand>
        <name>K(+)</name>
        <dbReference type="ChEBI" id="CHEBI:29103"/>
    </ligand>
</feature>
<comment type="caution">
    <text evidence="12">Lacks conserved residue(s) required for the propagation of feature annotation.</text>
</comment>
<feature type="binding site" evidence="12">
    <location>
        <begin position="251"/>
        <end position="252"/>
    </location>
    <ligand>
        <name>ATP</name>
        <dbReference type="ChEBI" id="CHEBI:30616"/>
    </ligand>
</feature>
<organism evidence="14 15">
    <name type="scientific">Clostridium neuense</name>
    <dbReference type="NCBI Taxonomy" id="1728934"/>
    <lineage>
        <taxon>Bacteria</taxon>
        <taxon>Bacillati</taxon>
        <taxon>Bacillota</taxon>
        <taxon>Clostridia</taxon>
        <taxon>Eubacteriales</taxon>
        <taxon>Clostridiaceae</taxon>
        <taxon>Clostridium</taxon>
    </lineage>
</organism>
<name>A0ABW8TDL1_9CLOT</name>
<keyword evidence="7 12" id="KW-0418">Kinase</keyword>